<gene>
    <name evidence="1" type="ORF">EV197_2160</name>
</gene>
<keyword evidence="2" id="KW-1185">Reference proteome</keyword>
<evidence type="ECO:0008006" key="3">
    <source>
        <dbReference type="Google" id="ProtNLM"/>
    </source>
</evidence>
<organism evidence="1 2">
    <name type="scientific">Aquimarina brevivitae</name>
    <dbReference type="NCBI Taxonomy" id="323412"/>
    <lineage>
        <taxon>Bacteria</taxon>
        <taxon>Pseudomonadati</taxon>
        <taxon>Bacteroidota</taxon>
        <taxon>Flavobacteriia</taxon>
        <taxon>Flavobacteriales</taxon>
        <taxon>Flavobacteriaceae</taxon>
        <taxon>Aquimarina</taxon>
    </lineage>
</organism>
<accession>A0A4Q7P2H2</accession>
<proteinExistence type="predicted"/>
<dbReference type="PROSITE" id="PS51257">
    <property type="entry name" value="PROKAR_LIPOPROTEIN"/>
    <property type="match status" value="1"/>
</dbReference>
<evidence type="ECO:0000313" key="1">
    <source>
        <dbReference type="EMBL" id="RZS93580.1"/>
    </source>
</evidence>
<dbReference type="Proteomes" id="UP000292262">
    <property type="component" value="Unassembled WGS sequence"/>
</dbReference>
<dbReference type="OrthoDB" id="9793489at2"/>
<protein>
    <recommendedName>
        <fullName evidence="3">Tetratricopeptide repeat protein</fullName>
    </recommendedName>
</protein>
<dbReference type="EMBL" id="SGXE01000002">
    <property type="protein sequence ID" value="RZS93580.1"/>
    <property type="molecule type" value="Genomic_DNA"/>
</dbReference>
<dbReference type="RefSeq" id="WP_130286703.1">
    <property type="nucleotide sequence ID" value="NZ_SGXE01000002.1"/>
</dbReference>
<sequence>MKNIYLLILIIVAGCSKNYNDEQEIMTAGVKKIFESDQNDRKSELRWSRLSKRDELRKKRANQLIDSGLVESAKEHQMVAYVFQHGNDSNDYAKAVSLMKKAIELDSTINKRLYAAATDRYLLSTGKPQIYGTQYSKTKFKPWIMKNYDTTKVSDKERIEFGVGTLAEQRAKLKKLNNN</sequence>
<evidence type="ECO:0000313" key="2">
    <source>
        <dbReference type="Proteomes" id="UP000292262"/>
    </source>
</evidence>
<reference evidence="1 2" key="1">
    <citation type="submission" date="2019-02" db="EMBL/GenBank/DDBJ databases">
        <title>Genomic Encyclopedia of Type Strains, Phase IV (KMG-IV): sequencing the most valuable type-strain genomes for metagenomic binning, comparative biology and taxonomic classification.</title>
        <authorList>
            <person name="Goeker M."/>
        </authorList>
    </citation>
    <scope>NUCLEOTIDE SEQUENCE [LARGE SCALE GENOMIC DNA]</scope>
    <source>
        <strain evidence="1 2">DSM 17196</strain>
    </source>
</reference>
<comment type="caution">
    <text evidence="1">The sequence shown here is derived from an EMBL/GenBank/DDBJ whole genome shotgun (WGS) entry which is preliminary data.</text>
</comment>
<dbReference type="AlphaFoldDB" id="A0A4Q7P2H2"/>
<name>A0A4Q7P2H2_9FLAO</name>